<feature type="transmembrane region" description="Helical" evidence="6">
    <location>
        <begin position="229"/>
        <end position="248"/>
    </location>
</feature>
<dbReference type="AlphaFoldDB" id="A0AB94IDA1"/>
<comment type="subcellular location">
    <subcellularLocation>
        <location evidence="1">Cell membrane</location>
        <topology evidence="1">Multi-pass membrane protein</topology>
    </subcellularLocation>
</comment>
<dbReference type="PANTHER" id="PTHR42920:SF14">
    <property type="entry name" value="TRANSPORTER, DRUG_METABOLITE EXPORTER FAMILY"/>
    <property type="match status" value="1"/>
</dbReference>
<keyword evidence="4 6" id="KW-1133">Transmembrane helix</keyword>
<protein>
    <recommendedName>
        <fullName evidence="7">EamA domain-containing protein</fullName>
    </recommendedName>
</protein>
<gene>
    <name evidence="8" type="ORF">O970_03785</name>
</gene>
<keyword evidence="5 6" id="KW-0472">Membrane</keyword>
<keyword evidence="2" id="KW-1003">Cell membrane</keyword>
<evidence type="ECO:0000256" key="6">
    <source>
        <dbReference type="SAM" id="Phobius"/>
    </source>
</evidence>
<sequence>MIQTNHHSFKYILYLLITVISWGIMYPCSKHAVLSGIDGYYLTLLRYGFGAILVSLVLILVEGKQKYKTEGHGGLLWLLGTVGFAGLNFFTFIGIGYSTAEHATIILALMPMLSIMLSSLIERRLPTLKTCLCTLFAFFGIVLVITNGDIKHIATSNRYIGDLLLLIATMCWVIYTYFANQFITKYHWSPLRITALSSSLGAVSIITITLFATYYQLAKVPSLNAINTSLIDIFVLVSTTLVIITWNAGIKGLGAINGTLFVNLVPVISFIIGIYQGHSIFKMEMIGAIMTIAALILNNLVIRQQPNKT</sequence>
<feature type="transmembrane region" description="Helical" evidence="6">
    <location>
        <begin position="103"/>
        <end position="121"/>
    </location>
</feature>
<dbReference type="RefSeq" id="WP_024495833.1">
    <property type="nucleotide sequence ID" value="NZ_AWGA01000041.1"/>
</dbReference>
<reference evidence="8 9" key="1">
    <citation type="journal article" date="2014" name="Appl. Environ. Microbiol.">
        <title>Genomic features of a bumble bee symbiont reflect its host environment.</title>
        <authorList>
            <person name="Martinson V.G."/>
            <person name="Magoc T."/>
            <person name="Koch H."/>
            <person name="Salzberg S.L."/>
            <person name="Moran N.A."/>
        </authorList>
    </citation>
    <scope>NUCLEOTIDE SEQUENCE [LARGE SCALE GENOMIC DNA]</scope>
    <source>
        <strain evidence="8 9">Bimp</strain>
    </source>
</reference>
<dbReference type="InterPro" id="IPR051258">
    <property type="entry name" value="Diverse_Substrate_Transporter"/>
</dbReference>
<feature type="transmembrane region" description="Helical" evidence="6">
    <location>
        <begin position="283"/>
        <end position="302"/>
    </location>
</feature>
<dbReference type="EMBL" id="AWGA01000041">
    <property type="protein sequence ID" value="TEA27401.1"/>
    <property type="molecule type" value="Genomic_DNA"/>
</dbReference>
<evidence type="ECO:0000313" key="8">
    <source>
        <dbReference type="EMBL" id="TEA27401.1"/>
    </source>
</evidence>
<dbReference type="InterPro" id="IPR000620">
    <property type="entry name" value="EamA_dom"/>
</dbReference>
<feature type="transmembrane region" description="Helical" evidence="6">
    <location>
        <begin position="39"/>
        <end position="61"/>
    </location>
</feature>
<dbReference type="Proteomes" id="UP000506160">
    <property type="component" value="Unassembled WGS sequence"/>
</dbReference>
<feature type="transmembrane region" description="Helical" evidence="6">
    <location>
        <begin position="12"/>
        <end position="33"/>
    </location>
</feature>
<feature type="transmembrane region" description="Helical" evidence="6">
    <location>
        <begin position="159"/>
        <end position="179"/>
    </location>
</feature>
<accession>A0AB94IDA1</accession>
<dbReference type="InterPro" id="IPR037185">
    <property type="entry name" value="EmrE-like"/>
</dbReference>
<dbReference type="GO" id="GO:0005886">
    <property type="term" value="C:plasma membrane"/>
    <property type="evidence" value="ECO:0007669"/>
    <property type="project" value="UniProtKB-SubCell"/>
</dbReference>
<evidence type="ECO:0000313" key="9">
    <source>
        <dbReference type="Proteomes" id="UP000506160"/>
    </source>
</evidence>
<dbReference type="Pfam" id="PF00892">
    <property type="entry name" value="EamA"/>
    <property type="match status" value="2"/>
</dbReference>
<dbReference type="PANTHER" id="PTHR42920">
    <property type="entry name" value="OS03G0707200 PROTEIN-RELATED"/>
    <property type="match status" value="1"/>
</dbReference>
<feature type="transmembrane region" description="Helical" evidence="6">
    <location>
        <begin position="73"/>
        <end position="97"/>
    </location>
</feature>
<evidence type="ECO:0000256" key="3">
    <source>
        <dbReference type="ARBA" id="ARBA00022692"/>
    </source>
</evidence>
<evidence type="ECO:0000256" key="5">
    <source>
        <dbReference type="ARBA" id="ARBA00023136"/>
    </source>
</evidence>
<feature type="domain" description="EamA" evidence="7">
    <location>
        <begin position="160"/>
        <end position="299"/>
    </location>
</feature>
<organism evidence="8 9">
    <name type="scientific">Candidatus Schmidhempelia bombi str. Bimp</name>
    <dbReference type="NCBI Taxonomy" id="1387197"/>
    <lineage>
        <taxon>Bacteria</taxon>
        <taxon>Pseudomonadati</taxon>
        <taxon>Pseudomonadota</taxon>
        <taxon>Gammaproteobacteria</taxon>
        <taxon>Orbales</taxon>
        <taxon>Orbaceae</taxon>
        <taxon>Candidatus Schmidhempelia</taxon>
    </lineage>
</organism>
<dbReference type="SUPFAM" id="SSF103481">
    <property type="entry name" value="Multidrug resistance efflux transporter EmrE"/>
    <property type="match status" value="1"/>
</dbReference>
<proteinExistence type="predicted"/>
<feature type="transmembrane region" description="Helical" evidence="6">
    <location>
        <begin position="260"/>
        <end position="277"/>
    </location>
</feature>
<keyword evidence="3 6" id="KW-0812">Transmembrane</keyword>
<evidence type="ECO:0000256" key="1">
    <source>
        <dbReference type="ARBA" id="ARBA00004651"/>
    </source>
</evidence>
<evidence type="ECO:0000256" key="2">
    <source>
        <dbReference type="ARBA" id="ARBA00022475"/>
    </source>
</evidence>
<comment type="caution">
    <text evidence="8">The sequence shown here is derived from an EMBL/GenBank/DDBJ whole genome shotgun (WGS) entry which is preliminary data.</text>
</comment>
<evidence type="ECO:0000256" key="4">
    <source>
        <dbReference type="ARBA" id="ARBA00022989"/>
    </source>
</evidence>
<evidence type="ECO:0000259" key="7">
    <source>
        <dbReference type="Pfam" id="PF00892"/>
    </source>
</evidence>
<keyword evidence="9" id="KW-1185">Reference proteome</keyword>
<name>A0AB94IDA1_9GAMM</name>
<feature type="transmembrane region" description="Helical" evidence="6">
    <location>
        <begin position="128"/>
        <end position="147"/>
    </location>
</feature>
<feature type="transmembrane region" description="Helical" evidence="6">
    <location>
        <begin position="191"/>
        <end position="217"/>
    </location>
</feature>
<feature type="domain" description="EamA" evidence="7">
    <location>
        <begin position="10"/>
        <end position="145"/>
    </location>
</feature>